<feature type="transmembrane region" description="Helical" evidence="6">
    <location>
        <begin position="88"/>
        <end position="109"/>
    </location>
</feature>
<dbReference type="GO" id="GO:0022857">
    <property type="term" value="F:transmembrane transporter activity"/>
    <property type="evidence" value="ECO:0007669"/>
    <property type="project" value="TreeGrafter"/>
</dbReference>
<accession>A0A9P4RCF9</accession>
<comment type="caution">
    <text evidence="7">The sequence shown here is derived from an EMBL/GenBank/DDBJ whole genome shotgun (WGS) entry which is preliminary data.</text>
</comment>
<proteinExistence type="inferred from homology"/>
<evidence type="ECO:0000256" key="4">
    <source>
        <dbReference type="ARBA" id="ARBA00022989"/>
    </source>
</evidence>
<dbReference type="OrthoDB" id="5296287at2759"/>
<dbReference type="AlphaFoldDB" id="A0A9P4RCF9"/>
<evidence type="ECO:0000256" key="2">
    <source>
        <dbReference type="ARBA" id="ARBA00008335"/>
    </source>
</evidence>
<dbReference type="Gene3D" id="1.20.1250.20">
    <property type="entry name" value="MFS general substrate transporter like domains"/>
    <property type="match status" value="1"/>
</dbReference>
<comment type="subcellular location">
    <subcellularLocation>
        <location evidence="1">Membrane</location>
        <topology evidence="1">Multi-pass membrane protein</topology>
    </subcellularLocation>
</comment>
<evidence type="ECO:0000256" key="5">
    <source>
        <dbReference type="ARBA" id="ARBA00023136"/>
    </source>
</evidence>
<keyword evidence="5 6" id="KW-0472">Membrane</keyword>
<name>A0A9P4RCF9_9PLEO</name>
<evidence type="ECO:0000256" key="1">
    <source>
        <dbReference type="ARBA" id="ARBA00004141"/>
    </source>
</evidence>
<dbReference type="EMBL" id="ML996100">
    <property type="protein sequence ID" value="KAF2740511.1"/>
    <property type="molecule type" value="Genomic_DNA"/>
</dbReference>
<evidence type="ECO:0000313" key="8">
    <source>
        <dbReference type="Proteomes" id="UP000799444"/>
    </source>
</evidence>
<sequence>PMKMLFLSPIVFLMSLYVAVNYGIMYLLFIIITFVFEERYHFSTGSVGLSYLGAGIGMIVGMGALGVISDKIIRKQIAKGNVKPEHRLPLLLTMPGALGLPIGLFVYGWTAQYRVHWITYLVDALTLHAASAIAANTVLRSIFGAVLPLCGLSMYDKLGLGWGDSLLGFVGLALIPVPVFFRFYGERVRTRFRVSF</sequence>
<feature type="transmembrane region" description="Helical" evidence="6">
    <location>
        <begin position="12"/>
        <end position="36"/>
    </location>
</feature>
<dbReference type="PANTHER" id="PTHR23502">
    <property type="entry name" value="MAJOR FACILITATOR SUPERFAMILY"/>
    <property type="match status" value="1"/>
</dbReference>
<feature type="transmembrane region" description="Helical" evidence="6">
    <location>
        <begin position="166"/>
        <end position="185"/>
    </location>
</feature>
<reference evidence="7" key="1">
    <citation type="journal article" date="2020" name="Stud. Mycol.">
        <title>101 Dothideomycetes genomes: a test case for predicting lifestyles and emergence of pathogens.</title>
        <authorList>
            <person name="Haridas S."/>
            <person name="Albert R."/>
            <person name="Binder M."/>
            <person name="Bloem J."/>
            <person name="Labutti K."/>
            <person name="Salamov A."/>
            <person name="Andreopoulos B."/>
            <person name="Baker S."/>
            <person name="Barry K."/>
            <person name="Bills G."/>
            <person name="Bluhm B."/>
            <person name="Cannon C."/>
            <person name="Castanera R."/>
            <person name="Culley D."/>
            <person name="Daum C."/>
            <person name="Ezra D."/>
            <person name="Gonzalez J."/>
            <person name="Henrissat B."/>
            <person name="Kuo A."/>
            <person name="Liang C."/>
            <person name="Lipzen A."/>
            <person name="Lutzoni F."/>
            <person name="Magnuson J."/>
            <person name="Mondo S."/>
            <person name="Nolan M."/>
            <person name="Ohm R."/>
            <person name="Pangilinan J."/>
            <person name="Park H.-J."/>
            <person name="Ramirez L."/>
            <person name="Alfaro M."/>
            <person name="Sun H."/>
            <person name="Tritt A."/>
            <person name="Yoshinaga Y."/>
            <person name="Zwiers L.-H."/>
            <person name="Turgeon B."/>
            <person name="Goodwin S."/>
            <person name="Spatafora J."/>
            <person name="Crous P."/>
            <person name="Grigoriev I."/>
        </authorList>
    </citation>
    <scope>NUCLEOTIDE SEQUENCE</scope>
    <source>
        <strain evidence="7">CBS 125425</strain>
    </source>
</reference>
<dbReference type="GO" id="GO:0016020">
    <property type="term" value="C:membrane"/>
    <property type="evidence" value="ECO:0007669"/>
    <property type="project" value="UniProtKB-SubCell"/>
</dbReference>
<keyword evidence="8" id="KW-1185">Reference proteome</keyword>
<gene>
    <name evidence="7" type="ORF">EJ04DRAFT_424913</name>
</gene>
<dbReference type="InterPro" id="IPR036259">
    <property type="entry name" value="MFS_trans_sf"/>
</dbReference>
<dbReference type="PANTHER" id="PTHR23502:SF68">
    <property type="entry name" value="MULTIDRUG TRANSPORTER, PUTATIVE (AFU_ORTHOLOGUE AFUA_3G01120)-RELATED"/>
    <property type="match status" value="1"/>
</dbReference>
<keyword evidence="3 6" id="KW-0812">Transmembrane</keyword>
<organism evidence="7 8">
    <name type="scientific">Polyplosphaeria fusca</name>
    <dbReference type="NCBI Taxonomy" id="682080"/>
    <lineage>
        <taxon>Eukaryota</taxon>
        <taxon>Fungi</taxon>
        <taxon>Dikarya</taxon>
        <taxon>Ascomycota</taxon>
        <taxon>Pezizomycotina</taxon>
        <taxon>Dothideomycetes</taxon>
        <taxon>Pleosporomycetidae</taxon>
        <taxon>Pleosporales</taxon>
        <taxon>Tetraplosphaeriaceae</taxon>
        <taxon>Polyplosphaeria</taxon>
    </lineage>
</organism>
<dbReference type="Proteomes" id="UP000799444">
    <property type="component" value="Unassembled WGS sequence"/>
</dbReference>
<evidence type="ECO:0000256" key="3">
    <source>
        <dbReference type="ARBA" id="ARBA00022692"/>
    </source>
</evidence>
<comment type="similarity">
    <text evidence="2">Belongs to the major facilitator superfamily.</text>
</comment>
<evidence type="ECO:0000256" key="6">
    <source>
        <dbReference type="SAM" id="Phobius"/>
    </source>
</evidence>
<evidence type="ECO:0000313" key="7">
    <source>
        <dbReference type="EMBL" id="KAF2740511.1"/>
    </source>
</evidence>
<feature type="non-terminal residue" evidence="7">
    <location>
        <position position="1"/>
    </location>
</feature>
<keyword evidence="4 6" id="KW-1133">Transmembrane helix</keyword>
<dbReference type="SUPFAM" id="SSF103473">
    <property type="entry name" value="MFS general substrate transporter"/>
    <property type="match status" value="1"/>
</dbReference>
<protein>
    <submittedName>
        <fullName evidence="7">MFS general substrate transporter</fullName>
    </submittedName>
</protein>
<feature type="transmembrane region" description="Helical" evidence="6">
    <location>
        <begin position="48"/>
        <end position="68"/>
    </location>
</feature>